<evidence type="ECO:0000256" key="7">
    <source>
        <dbReference type="ARBA" id="ARBA00023242"/>
    </source>
</evidence>
<dbReference type="GO" id="GO:0006302">
    <property type="term" value="P:double-strand break repair"/>
    <property type="evidence" value="ECO:0007669"/>
    <property type="project" value="TreeGrafter"/>
</dbReference>
<dbReference type="GO" id="GO:0016779">
    <property type="term" value="F:nucleotidyltransferase activity"/>
    <property type="evidence" value="ECO:0007669"/>
    <property type="project" value="UniProtKB-KW"/>
</dbReference>
<dbReference type="PROSITE" id="PS51977">
    <property type="entry name" value="WGR"/>
    <property type="match status" value="1"/>
</dbReference>
<dbReference type="FunFam" id="2.20.140.10:FF:000001">
    <property type="entry name" value="Poly [ADP-ribose] polymerase"/>
    <property type="match status" value="1"/>
</dbReference>
<dbReference type="AlphaFoldDB" id="T0Q8L0"/>
<dbReference type="InterPro" id="IPR036930">
    <property type="entry name" value="WGR_dom_sf"/>
</dbReference>
<keyword evidence="14" id="KW-1185">Reference proteome</keyword>
<dbReference type="CDD" id="cd07997">
    <property type="entry name" value="WGR_PARP"/>
    <property type="match status" value="1"/>
</dbReference>
<dbReference type="GO" id="GO:0005730">
    <property type="term" value="C:nucleolus"/>
    <property type="evidence" value="ECO:0007669"/>
    <property type="project" value="TreeGrafter"/>
</dbReference>
<dbReference type="InterPro" id="IPR050800">
    <property type="entry name" value="ARTD/PARP"/>
</dbReference>
<dbReference type="InterPro" id="IPR004170">
    <property type="entry name" value="WWE_dom"/>
</dbReference>
<dbReference type="SUPFAM" id="SSF117839">
    <property type="entry name" value="WWE domain"/>
    <property type="match status" value="1"/>
</dbReference>
<keyword evidence="6" id="KW-0520">NAD</keyword>
<dbReference type="InterPro" id="IPR037197">
    <property type="entry name" value="WWE_dom_sf"/>
</dbReference>
<dbReference type="SUPFAM" id="SSF142921">
    <property type="entry name" value="WGR domain-like"/>
    <property type="match status" value="1"/>
</dbReference>
<evidence type="ECO:0000256" key="10">
    <source>
        <dbReference type="SAM" id="MobiDB-lite"/>
    </source>
</evidence>
<name>T0Q8L0_SAPDV</name>
<keyword evidence="4" id="KW-0808">Transferase</keyword>
<dbReference type="PANTHER" id="PTHR10459">
    <property type="entry name" value="DNA LIGASE"/>
    <property type="match status" value="1"/>
</dbReference>
<reference evidence="13 14" key="1">
    <citation type="submission" date="2012-04" db="EMBL/GenBank/DDBJ databases">
        <title>The Genome Sequence of Saprolegnia declina VS20.</title>
        <authorList>
            <consortium name="The Broad Institute Genome Sequencing Platform"/>
            <person name="Russ C."/>
            <person name="Nusbaum C."/>
            <person name="Tyler B."/>
            <person name="van West P."/>
            <person name="Dieguez-Uribeondo J."/>
            <person name="de Bruijn I."/>
            <person name="Tripathy S."/>
            <person name="Jiang R."/>
            <person name="Young S.K."/>
            <person name="Zeng Q."/>
            <person name="Gargeya S."/>
            <person name="Fitzgerald M."/>
            <person name="Haas B."/>
            <person name="Abouelleil A."/>
            <person name="Alvarado L."/>
            <person name="Arachchi H.M."/>
            <person name="Berlin A."/>
            <person name="Chapman S.B."/>
            <person name="Goldberg J."/>
            <person name="Griggs A."/>
            <person name="Gujja S."/>
            <person name="Hansen M."/>
            <person name="Howarth C."/>
            <person name="Imamovic A."/>
            <person name="Larimer J."/>
            <person name="McCowen C."/>
            <person name="Montmayeur A."/>
            <person name="Murphy C."/>
            <person name="Neiman D."/>
            <person name="Pearson M."/>
            <person name="Priest M."/>
            <person name="Roberts A."/>
            <person name="Saif S."/>
            <person name="Shea T."/>
            <person name="Sisk P."/>
            <person name="Sykes S."/>
            <person name="Wortman J."/>
            <person name="Nusbaum C."/>
            <person name="Birren B."/>
        </authorList>
    </citation>
    <scope>NUCLEOTIDE SEQUENCE [LARGE SCALE GENOMIC DNA]</scope>
    <source>
        <strain evidence="13 14">VS20</strain>
    </source>
</reference>
<keyword evidence="7" id="KW-0539">Nucleus</keyword>
<evidence type="ECO:0000313" key="14">
    <source>
        <dbReference type="Proteomes" id="UP000030762"/>
    </source>
</evidence>
<dbReference type="EC" id="2.4.2.30" evidence="2"/>
<dbReference type="VEuPathDB" id="FungiDB:SDRG_12361"/>
<dbReference type="GO" id="GO:0070212">
    <property type="term" value="P:protein poly-ADP-ribosylation"/>
    <property type="evidence" value="ECO:0007669"/>
    <property type="project" value="TreeGrafter"/>
</dbReference>
<evidence type="ECO:0000256" key="6">
    <source>
        <dbReference type="ARBA" id="ARBA00023027"/>
    </source>
</evidence>
<evidence type="ECO:0000256" key="2">
    <source>
        <dbReference type="ARBA" id="ARBA00012020"/>
    </source>
</evidence>
<dbReference type="eggNOG" id="KOG1037">
    <property type="taxonomic scope" value="Eukaryota"/>
</dbReference>
<dbReference type="Proteomes" id="UP000030762">
    <property type="component" value="Unassembled WGS sequence"/>
</dbReference>
<accession>T0Q8L0</accession>
<dbReference type="RefSeq" id="XP_008616654.1">
    <property type="nucleotide sequence ID" value="XM_008618432.1"/>
</dbReference>
<dbReference type="OrthoDB" id="70288at2759"/>
<feature type="compositionally biased region" description="Acidic residues" evidence="10">
    <location>
        <begin position="279"/>
        <end position="301"/>
    </location>
</feature>
<proteinExistence type="inferred from homology"/>
<evidence type="ECO:0000256" key="5">
    <source>
        <dbReference type="ARBA" id="ARBA00022695"/>
    </source>
</evidence>
<dbReference type="EMBL" id="JH767180">
    <property type="protein sequence ID" value="EQC29815.1"/>
    <property type="molecule type" value="Genomic_DNA"/>
</dbReference>
<feature type="region of interest" description="Disordered" evidence="10">
    <location>
        <begin position="266"/>
        <end position="301"/>
    </location>
</feature>
<comment type="catalytic activity">
    <reaction evidence="9">
        <text>NAD(+) + (ADP-D-ribosyl)n-acceptor = nicotinamide + (ADP-D-ribosyl)n+1-acceptor + H(+).</text>
        <dbReference type="EC" id="2.4.2.30"/>
    </reaction>
</comment>
<feature type="region of interest" description="Disordered" evidence="10">
    <location>
        <begin position="1"/>
        <end position="42"/>
    </location>
</feature>
<feature type="domain" description="WWE" evidence="11">
    <location>
        <begin position="167"/>
        <end position="254"/>
    </location>
</feature>
<dbReference type="PANTHER" id="PTHR10459:SF60">
    <property type="entry name" value="POLY [ADP-RIBOSE] POLYMERASE 2"/>
    <property type="match status" value="1"/>
</dbReference>
<dbReference type="Pfam" id="PF02825">
    <property type="entry name" value="WWE"/>
    <property type="match status" value="1"/>
</dbReference>
<evidence type="ECO:0000256" key="4">
    <source>
        <dbReference type="ARBA" id="ARBA00022679"/>
    </source>
</evidence>
<keyword evidence="5" id="KW-0548">Nucleotidyltransferase</keyword>
<keyword evidence="3" id="KW-0328">Glycosyltransferase</keyword>
<dbReference type="GO" id="GO:1990404">
    <property type="term" value="F:NAD+-protein mono-ADP-ribosyltransferase activity"/>
    <property type="evidence" value="ECO:0007669"/>
    <property type="project" value="TreeGrafter"/>
</dbReference>
<dbReference type="Gene3D" id="3.30.720.50">
    <property type="match status" value="1"/>
</dbReference>
<dbReference type="GeneID" id="19953088"/>
<dbReference type="InParanoid" id="T0Q8L0"/>
<dbReference type="InterPro" id="IPR008893">
    <property type="entry name" value="WGR_domain"/>
</dbReference>
<dbReference type="GO" id="GO:0003950">
    <property type="term" value="F:NAD+ poly-ADP-ribosyltransferase activity"/>
    <property type="evidence" value="ECO:0007669"/>
    <property type="project" value="UniProtKB-EC"/>
</dbReference>
<dbReference type="STRING" id="1156394.T0Q8L0"/>
<evidence type="ECO:0000259" key="12">
    <source>
        <dbReference type="PROSITE" id="PS51977"/>
    </source>
</evidence>
<evidence type="ECO:0000256" key="9">
    <source>
        <dbReference type="ARBA" id="ARBA00033987"/>
    </source>
</evidence>
<evidence type="ECO:0000256" key="3">
    <source>
        <dbReference type="ARBA" id="ARBA00022676"/>
    </source>
</evidence>
<gene>
    <name evidence="13" type="ORF">SDRG_12361</name>
</gene>
<protein>
    <recommendedName>
        <fullName evidence="2">NAD(+) ADP-ribosyltransferase</fullName>
        <ecNumber evidence="2">2.4.2.30</ecNumber>
    </recommendedName>
</protein>
<sequence length="301" mass="33232">MSDDEPTTPTTRRLTRSMTKAGVTDDSAPSPKKAKKAAKAPAKPMPKLLYGQIDPIAQETLAAKGKTSLSLMLGADGARVDASLALVDIAKNMDKYYLLQAIHAEPDVAFYVFARWGRTGTAGQSKLEGPFATSEEAQAEFDKKFLEKTGQAWATRSAFEVQADKYDLLHVDYGAKNGGLWEYYMNDHVDGKATGWYAYTDEGVNQTEMLWSTFQSNQAYNRRIVASGYFSYMVDLQNMTQMNISSNKTRHIRRTFNGIITASAAAQSLPTETVAPPAQEDDDNDSDNDNDNEDDNEDDEA</sequence>
<dbReference type="OMA" id="TEMLWST"/>
<dbReference type="Pfam" id="PF05406">
    <property type="entry name" value="WGR"/>
    <property type="match status" value="1"/>
</dbReference>
<feature type="domain" description="WGR" evidence="12">
    <location>
        <begin position="70"/>
        <end position="166"/>
    </location>
</feature>
<dbReference type="PROSITE" id="PS50918">
    <property type="entry name" value="WWE"/>
    <property type="match status" value="1"/>
</dbReference>
<evidence type="ECO:0000256" key="1">
    <source>
        <dbReference type="ARBA" id="ARBA00004123"/>
    </source>
</evidence>
<evidence type="ECO:0000313" key="13">
    <source>
        <dbReference type="EMBL" id="EQC29815.1"/>
    </source>
</evidence>
<dbReference type="Gene3D" id="2.20.140.10">
    <property type="entry name" value="WGR domain"/>
    <property type="match status" value="1"/>
</dbReference>
<evidence type="ECO:0000259" key="11">
    <source>
        <dbReference type="PROSITE" id="PS50918"/>
    </source>
</evidence>
<evidence type="ECO:0000256" key="8">
    <source>
        <dbReference type="ARBA" id="ARBA00024347"/>
    </source>
</evidence>
<comment type="similarity">
    <text evidence="8">Belongs to the ARTD/PARP family.</text>
</comment>
<organism evidence="13 14">
    <name type="scientific">Saprolegnia diclina (strain VS20)</name>
    <dbReference type="NCBI Taxonomy" id="1156394"/>
    <lineage>
        <taxon>Eukaryota</taxon>
        <taxon>Sar</taxon>
        <taxon>Stramenopiles</taxon>
        <taxon>Oomycota</taxon>
        <taxon>Saprolegniomycetes</taxon>
        <taxon>Saprolegniales</taxon>
        <taxon>Saprolegniaceae</taxon>
        <taxon>Saprolegnia</taxon>
    </lineage>
</organism>
<comment type="subcellular location">
    <subcellularLocation>
        <location evidence="1">Nucleus</location>
    </subcellularLocation>
</comment>
<dbReference type="SMART" id="SM00773">
    <property type="entry name" value="WGR"/>
    <property type="match status" value="1"/>
</dbReference>